<dbReference type="EMBL" id="JAAMOZ010000001">
    <property type="protein sequence ID" value="NIH57011.1"/>
    <property type="molecule type" value="Genomic_DNA"/>
</dbReference>
<comment type="catalytic activity">
    <reaction evidence="11 16">
        <text>L-valine + 2-oxoglutarate = 3-methyl-2-oxobutanoate + L-glutamate</text>
        <dbReference type="Rhea" id="RHEA:24813"/>
        <dbReference type="ChEBI" id="CHEBI:11851"/>
        <dbReference type="ChEBI" id="CHEBI:16810"/>
        <dbReference type="ChEBI" id="CHEBI:29985"/>
        <dbReference type="ChEBI" id="CHEBI:57762"/>
        <dbReference type="EC" id="2.6.1.42"/>
    </reaction>
</comment>
<evidence type="ECO:0000256" key="12">
    <source>
        <dbReference type="ARBA" id="ARBA00048798"/>
    </source>
</evidence>
<evidence type="ECO:0000256" key="14">
    <source>
        <dbReference type="RuleBase" id="RU004106"/>
    </source>
</evidence>
<comment type="pathway">
    <text evidence="4">Amino-acid biosynthesis; L-leucine biosynthesis; L-leucine from 3-methyl-2-oxobutanoate: step 4/4.</text>
</comment>
<organism evidence="17 18">
    <name type="scientific">Brooklawnia cerclae</name>
    <dbReference type="NCBI Taxonomy" id="349934"/>
    <lineage>
        <taxon>Bacteria</taxon>
        <taxon>Bacillati</taxon>
        <taxon>Actinomycetota</taxon>
        <taxon>Actinomycetes</taxon>
        <taxon>Propionibacteriales</taxon>
        <taxon>Propionibacteriaceae</taxon>
        <taxon>Brooklawnia</taxon>
    </lineage>
</organism>
<evidence type="ECO:0000256" key="10">
    <source>
        <dbReference type="ARBA" id="ARBA00023304"/>
    </source>
</evidence>
<dbReference type="SUPFAM" id="SSF56752">
    <property type="entry name" value="D-aminoacid aminotransferase-like PLP-dependent enzymes"/>
    <property type="match status" value="1"/>
</dbReference>
<dbReference type="Gene3D" id="3.20.10.10">
    <property type="entry name" value="D-amino Acid Aminotransferase, subunit A, domain 2"/>
    <property type="match status" value="1"/>
</dbReference>
<evidence type="ECO:0000256" key="8">
    <source>
        <dbReference type="ARBA" id="ARBA00022679"/>
    </source>
</evidence>
<keyword evidence="6 16" id="KW-0032">Aminotransferase</keyword>
<dbReference type="Gene3D" id="3.30.470.10">
    <property type="match status" value="1"/>
</dbReference>
<keyword evidence="9 15" id="KW-0663">Pyridoxal phosphate</keyword>
<keyword evidence="8 16" id="KW-0808">Transferase</keyword>
<evidence type="ECO:0000256" key="1">
    <source>
        <dbReference type="ARBA" id="ARBA00001933"/>
    </source>
</evidence>
<evidence type="ECO:0000313" key="18">
    <source>
        <dbReference type="Proteomes" id="UP000749311"/>
    </source>
</evidence>
<dbReference type="PANTHER" id="PTHR11825:SF44">
    <property type="entry name" value="BRANCHED-CHAIN-AMINO-ACID AMINOTRANSFERASE"/>
    <property type="match status" value="1"/>
</dbReference>
<dbReference type="RefSeq" id="WP_167166384.1">
    <property type="nucleotide sequence ID" value="NZ_BAAAOO010000015.1"/>
</dbReference>
<dbReference type="NCBIfam" id="NF009897">
    <property type="entry name" value="PRK13357.1"/>
    <property type="match status" value="1"/>
</dbReference>
<keyword evidence="7 16" id="KW-0028">Amino-acid biosynthesis</keyword>
<keyword evidence="10 16" id="KW-0100">Branched-chain amino acid biosynthesis</keyword>
<sequence length="360" mass="39585">MALLFDPPQNPTYLADDVIAGVCADPGFGKYFTDHMAVANWTAEDGWENDRIVDYSPLTLDPAGAVYHYAQEIFEGLKAYRRADGSVWLFRPEANAARFRNSAVRLALPELPESDFVTSVRQLVALEERWVPSGEEQSLYLRPFMLASESFLGVRPSKRVLYSVIASPVGSYFSGGVAPVDIWVSKEYSRVATGGTGSAKCGGNYASSLLPQELAYAQGCSQVLFVDAAERRWIEELGGMNFFMITSDDQLVTPELNGNILPGVTRDSLLKVAPQLGLTPVERRVSLEEVVTGIGDGTVRELFACGTAAVITPIRSLKDDGHEYVIDVDRATRTLPLRNLLLDIQYGRVDDPFGWTQKVC</sequence>
<dbReference type="EC" id="2.6.1.42" evidence="16"/>
<evidence type="ECO:0000256" key="11">
    <source>
        <dbReference type="ARBA" id="ARBA00048212"/>
    </source>
</evidence>
<dbReference type="PROSITE" id="PS00770">
    <property type="entry name" value="AA_TRANSFER_CLASS_4"/>
    <property type="match status" value="1"/>
</dbReference>
<evidence type="ECO:0000256" key="2">
    <source>
        <dbReference type="ARBA" id="ARBA00004824"/>
    </source>
</evidence>
<evidence type="ECO:0000256" key="9">
    <source>
        <dbReference type="ARBA" id="ARBA00022898"/>
    </source>
</evidence>
<comment type="pathway">
    <text evidence="3">Amino-acid biosynthesis; L-valine biosynthesis; L-valine from pyruvate: step 4/4.</text>
</comment>
<accession>A0ABX0SJZ9</accession>
<evidence type="ECO:0000256" key="5">
    <source>
        <dbReference type="ARBA" id="ARBA00009320"/>
    </source>
</evidence>
<dbReference type="NCBIfam" id="TIGR01123">
    <property type="entry name" value="ilvE_II"/>
    <property type="match status" value="1"/>
</dbReference>
<evidence type="ECO:0000256" key="13">
    <source>
        <dbReference type="ARBA" id="ARBA00049229"/>
    </source>
</evidence>
<evidence type="ECO:0000256" key="15">
    <source>
        <dbReference type="RuleBase" id="RU004516"/>
    </source>
</evidence>
<dbReference type="InterPro" id="IPR001544">
    <property type="entry name" value="Aminotrans_IV"/>
</dbReference>
<dbReference type="PANTHER" id="PTHR11825">
    <property type="entry name" value="SUBGROUP IIII AMINOTRANSFERASE"/>
    <property type="match status" value="1"/>
</dbReference>
<evidence type="ECO:0000256" key="4">
    <source>
        <dbReference type="ARBA" id="ARBA00005072"/>
    </source>
</evidence>
<evidence type="ECO:0000256" key="7">
    <source>
        <dbReference type="ARBA" id="ARBA00022605"/>
    </source>
</evidence>
<dbReference type="Proteomes" id="UP000749311">
    <property type="component" value="Unassembled WGS sequence"/>
</dbReference>
<proteinExistence type="inferred from homology"/>
<evidence type="ECO:0000256" key="3">
    <source>
        <dbReference type="ARBA" id="ARBA00004931"/>
    </source>
</evidence>
<dbReference type="Pfam" id="PF01063">
    <property type="entry name" value="Aminotran_4"/>
    <property type="match status" value="1"/>
</dbReference>
<comment type="catalytic activity">
    <reaction evidence="13 16">
        <text>L-leucine + 2-oxoglutarate = 4-methyl-2-oxopentanoate + L-glutamate</text>
        <dbReference type="Rhea" id="RHEA:18321"/>
        <dbReference type="ChEBI" id="CHEBI:16810"/>
        <dbReference type="ChEBI" id="CHEBI:17865"/>
        <dbReference type="ChEBI" id="CHEBI:29985"/>
        <dbReference type="ChEBI" id="CHEBI:57427"/>
        <dbReference type="EC" id="2.6.1.42"/>
    </reaction>
</comment>
<dbReference type="InterPro" id="IPR018300">
    <property type="entry name" value="Aminotrans_IV_CS"/>
</dbReference>
<dbReference type="GO" id="GO:0004084">
    <property type="term" value="F:branched-chain-amino-acid transaminase activity"/>
    <property type="evidence" value="ECO:0007669"/>
    <property type="project" value="UniProtKB-EC"/>
</dbReference>
<protein>
    <recommendedName>
        <fullName evidence="16">Branched-chain-amino-acid aminotransferase</fullName>
        <ecNumber evidence="16">2.6.1.42</ecNumber>
    </recommendedName>
</protein>
<dbReference type="InterPro" id="IPR043131">
    <property type="entry name" value="BCAT-like_N"/>
</dbReference>
<keyword evidence="18" id="KW-1185">Reference proteome</keyword>
<dbReference type="PIRSF" id="PIRSF006468">
    <property type="entry name" value="BCAT1"/>
    <property type="match status" value="1"/>
</dbReference>
<dbReference type="InterPro" id="IPR033939">
    <property type="entry name" value="BCAT_family"/>
</dbReference>
<dbReference type="CDD" id="cd01557">
    <property type="entry name" value="BCAT_beta_family"/>
    <property type="match status" value="1"/>
</dbReference>
<name>A0ABX0SJZ9_9ACTN</name>
<gene>
    <name evidence="17" type="ORF">FB473_001656</name>
</gene>
<comment type="catalytic activity">
    <reaction evidence="12 16">
        <text>L-isoleucine + 2-oxoglutarate = (S)-3-methyl-2-oxopentanoate + L-glutamate</text>
        <dbReference type="Rhea" id="RHEA:24801"/>
        <dbReference type="ChEBI" id="CHEBI:16810"/>
        <dbReference type="ChEBI" id="CHEBI:29985"/>
        <dbReference type="ChEBI" id="CHEBI:35146"/>
        <dbReference type="ChEBI" id="CHEBI:58045"/>
        <dbReference type="EC" id="2.6.1.42"/>
    </reaction>
</comment>
<evidence type="ECO:0000256" key="16">
    <source>
        <dbReference type="RuleBase" id="RU004517"/>
    </source>
</evidence>
<comment type="cofactor">
    <cofactor evidence="1 15">
        <name>pyridoxal 5'-phosphate</name>
        <dbReference type="ChEBI" id="CHEBI:597326"/>
    </cofactor>
</comment>
<dbReference type="InterPro" id="IPR036038">
    <property type="entry name" value="Aminotransferase-like"/>
</dbReference>
<dbReference type="InterPro" id="IPR005786">
    <property type="entry name" value="B_amino_transII"/>
</dbReference>
<evidence type="ECO:0000256" key="6">
    <source>
        <dbReference type="ARBA" id="ARBA00022576"/>
    </source>
</evidence>
<reference evidence="17 18" key="1">
    <citation type="submission" date="2020-02" db="EMBL/GenBank/DDBJ databases">
        <title>Sequencing the genomes of 1000 actinobacteria strains.</title>
        <authorList>
            <person name="Klenk H.-P."/>
        </authorList>
    </citation>
    <scope>NUCLEOTIDE SEQUENCE [LARGE SCALE GENOMIC DNA]</scope>
    <source>
        <strain evidence="17 18">DSM 19609</strain>
    </source>
</reference>
<comment type="caution">
    <text evidence="17">The sequence shown here is derived from an EMBL/GenBank/DDBJ whole genome shotgun (WGS) entry which is preliminary data.</text>
</comment>
<evidence type="ECO:0000313" key="17">
    <source>
        <dbReference type="EMBL" id="NIH57011.1"/>
    </source>
</evidence>
<comment type="pathway">
    <text evidence="2">Amino-acid biosynthesis; L-isoleucine biosynthesis; L-isoleucine from 2-oxobutanoate: step 4/4.</text>
</comment>
<dbReference type="InterPro" id="IPR043132">
    <property type="entry name" value="BCAT-like_C"/>
</dbReference>
<comment type="similarity">
    <text evidence="5 14">Belongs to the class-IV pyridoxal-phosphate-dependent aminotransferase family.</text>
</comment>